<feature type="compositionally biased region" description="Polar residues" evidence="10">
    <location>
        <begin position="216"/>
        <end position="230"/>
    </location>
</feature>
<dbReference type="SMART" id="SM00487">
    <property type="entry name" value="DEXDc"/>
    <property type="match status" value="1"/>
</dbReference>
<keyword evidence="2" id="KW-0479">Metal-binding</keyword>
<keyword evidence="8" id="KW-0067">ATP-binding</keyword>
<evidence type="ECO:0000256" key="3">
    <source>
        <dbReference type="ARBA" id="ARBA00022741"/>
    </source>
</evidence>
<dbReference type="SUPFAM" id="SSF57850">
    <property type="entry name" value="RING/U-box"/>
    <property type="match status" value="1"/>
</dbReference>
<dbReference type="PROSITE" id="PS50089">
    <property type="entry name" value="ZF_RING_2"/>
    <property type="match status" value="1"/>
</dbReference>
<evidence type="ECO:0000259" key="12">
    <source>
        <dbReference type="PROSITE" id="PS51192"/>
    </source>
</evidence>
<reference evidence="14 15" key="1">
    <citation type="journal article" date="2019" name="Fungal Biol. Biotechnol.">
        <title>Draft genome sequence of fastidious pathogen Ceratobasidium theobromae, which causes vascular-streak dieback in Theobroma cacao.</title>
        <authorList>
            <person name="Ali S.S."/>
            <person name="Asman A."/>
            <person name="Shao J."/>
            <person name="Firmansyah A.P."/>
            <person name="Susilo A.W."/>
            <person name="Rosmana A."/>
            <person name="McMahon P."/>
            <person name="Junaid M."/>
            <person name="Guest D."/>
            <person name="Kheng T.Y."/>
            <person name="Meinhardt L.W."/>
            <person name="Bailey B.A."/>
        </authorList>
    </citation>
    <scope>NUCLEOTIDE SEQUENCE [LARGE SCALE GENOMIC DNA]</scope>
    <source>
        <strain evidence="14 15">CT2</strain>
    </source>
</reference>
<evidence type="ECO:0000256" key="2">
    <source>
        <dbReference type="ARBA" id="ARBA00022723"/>
    </source>
</evidence>
<dbReference type="GO" id="GO:0008094">
    <property type="term" value="F:ATP-dependent activity, acting on DNA"/>
    <property type="evidence" value="ECO:0007669"/>
    <property type="project" value="TreeGrafter"/>
</dbReference>
<feature type="compositionally biased region" description="Basic and acidic residues" evidence="10">
    <location>
        <begin position="147"/>
        <end position="157"/>
    </location>
</feature>
<dbReference type="GO" id="GO:0008270">
    <property type="term" value="F:zinc ion binding"/>
    <property type="evidence" value="ECO:0007669"/>
    <property type="project" value="UniProtKB-KW"/>
</dbReference>
<dbReference type="SMART" id="SM00184">
    <property type="entry name" value="RING"/>
    <property type="match status" value="1"/>
</dbReference>
<dbReference type="OrthoDB" id="423559at2759"/>
<evidence type="ECO:0000313" key="14">
    <source>
        <dbReference type="EMBL" id="KAB5589501.1"/>
    </source>
</evidence>
<dbReference type="InterPro" id="IPR027417">
    <property type="entry name" value="P-loop_NTPase"/>
</dbReference>
<dbReference type="GO" id="GO:0000724">
    <property type="term" value="P:double-strand break repair via homologous recombination"/>
    <property type="evidence" value="ECO:0007669"/>
    <property type="project" value="TreeGrafter"/>
</dbReference>
<dbReference type="InterPro" id="IPR000330">
    <property type="entry name" value="SNF2_N"/>
</dbReference>
<dbReference type="GO" id="GO:0004386">
    <property type="term" value="F:helicase activity"/>
    <property type="evidence" value="ECO:0007669"/>
    <property type="project" value="UniProtKB-KW"/>
</dbReference>
<sequence length="1293" mass="144020">MDELYRLARRTLGREEHNKEPIPWEYTLALRKYVYNHPRHTDFVIDFSNPGGEVTCIPCQYTFSVGRELRAGTGIMIFEDLSRLEEHIRSSAHKKHHSHDSKAKADSNLDPRHNTSGALNRSISGSQPGSTPLTNIRTQALGDIEAPHSSDAEHFSSDGEEPTSPIKSPRSIIELSSSSESEETRPPASKRKHISQSTYSDKDVIEIQSSDEEATPASQTSRMLTTPRQKYSSANASRPSYSSSSSLNVPRTASAPFLPMGSNPYLPWLHESRPPSQGSSRSASLSVGGSTSGLKRSIYLTDDEGPESTDDGAVFAYTTPDGKTVKRVRYDTEPETDEMGQEDADEGPDDTVPGALGRVRANTLMPGHYDLTATPQPTYAYNAMGSTLPAWQQLGSMGRETFNVFNNVLAMPASSGSDMVHPSLAYHAPLPSTTMPVPQTSSLPSGSRVQRWSNLFSHYLLVNIAIQGDFNFKLNYDDETPTTWLDHHGANPVLQLQKFFDNAMDDHEGTIPVRDAAKALGLSNTMERLPGMQVALMPHQLIGVAWMLKQELGIAAGGILADDMGLGKTMQTIALITKNRPEKENPRKGTLVVAPAALVDQWKQEIIDRTDDNLFKIRVHHGKDKLRSIAEVKKYDIIITTYQTLTNEFPVDETDMRKKKAELKKKKAKQGTLDRFIVVDSSDDETSKKRASGYGPLAATKWYRVVVDEAQNIRNRSTRSSRVMAMLDAEYRWALTGTPVTNSLADLYGLLRYLHISPFNDWTEFNERIAKIQKRNAKLAGQRAQALLKKCLLRRTKDSKLEGKPLITLPPKTIDMVELDFSPDERQIYAAVEARQQQKLNKFIRAGTVMKNYSAILVMILRLRQVCNHPQLIAYAAGEFSPENAHKVVEDEGDLGGSVPSALSKTKAKNIMGEENFTLATRQFRETTEEMMRAEFTGGNIPSNDATECPVCFEPYIGNARVTSCGHIFCAGCLNDLFKQALQGEAAANDQFGAGRQFAGQEVRPCPKCRSELTTFHIFPASIFEPTDQEKDEIKHQIEVQLGRTTDNDFKPTFTDADEENDFIPIKKGKGKANARIEDDEDEKPNVKLGGKGKGEDLVPGAKMLHMLELLKTWHNEAPDDKIIGYSQWTSMIDLMQMLLRRDGFESLRYDGQMRREEREDTLSRFKKHGGPKILLISLKCGGVGLNLTEANRVICMDLAWNAATENQAIDRAHRMGKILLHFLQGPSLSLPQGQLKPVVVKRLIVKETIEQRILKLQAEKQNLSDAALGEGNGSKMPRMNVEQLKMLFGMTQ</sequence>
<dbReference type="PROSITE" id="PS00518">
    <property type="entry name" value="ZF_RING_1"/>
    <property type="match status" value="1"/>
</dbReference>
<feature type="domain" description="Helicase C-terminal" evidence="13">
    <location>
        <begin position="1106"/>
        <end position="1265"/>
    </location>
</feature>
<dbReference type="Gene3D" id="3.30.40.10">
    <property type="entry name" value="Zinc/RING finger domain, C3HC4 (zinc finger)"/>
    <property type="match status" value="1"/>
</dbReference>
<keyword evidence="3" id="KW-0547">Nucleotide-binding</keyword>
<evidence type="ECO:0000256" key="4">
    <source>
        <dbReference type="ARBA" id="ARBA00022771"/>
    </source>
</evidence>
<dbReference type="Pfam" id="PF00271">
    <property type="entry name" value="Helicase_C"/>
    <property type="match status" value="1"/>
</dbReference>
<name>A0A5N5QDH2_9AGAM</name>
<keyword evidence="6 14" id="KW-0347">Helicase</keyword>
<dbReference type="InterPro" id="IPR017907">
    <property type="entry name" value="Znf_RING_CS"/>
</dbReference>
<dbReference type="EMBL" id="SSOP01000261">
    <property type="protein sequence ID" value="KAB5589501.1"/>
    <property type="molecule type" value="Genomic_DNA"/>
</dbReference>
<dbReference type="Gene3D" id="3.40.50.300">
    <property type="entry name" value="P-loop containing nucleotide triphosphate hydrolases"/>
    <property type="match status" value="2"/>
</dbReference>
<dbReference type="InterPro" id="IPR050628">
    <property type="entry name" value="SNF2_RAD54_helicase_TF"/>
</dbReference>
<comment type="similarity">
    <text evidence="1">Belongs to the SNF2/RAD54 helicase family.</text>
</comment>
<dbReference type="InterPro" id="IPR038718">
    <property type="entry name" value="SNF2-like_sf"/>
</dbReference>
<feature type="region of interest" description="Disordered" evidence="10">
    <location>
        <begin position="332"/>
        <end position="352"/>
    </location>
</feature>
<dbReference type="Proteomes" id="UP000383932">
    <property type="component" value="Unassembled WGS sequence"/>
</dbReference>
<keyword evidence="4 9" id="KW-0863">Zinc-finger</keyword>
<feature type="compositionally biased region" description="Low complexity" evidence="10">
    <location>
        <begin position="276"/>
        <end position="293"/>
    </location>
</feature>
<dbReference type="CDD" id="cd18008">
    <property type="entry name" value="DEXDc_SHPRH-like"/>
    <property type="match status" value="1"/>
</dbReference>
<keyword evidence="15" id="KW-1185">Reference proteome</keyword>
<dbReference type="InterPro" id="IPR013083">
    <property type="entry name" value="Znf_RING/FYVE/PHD"/>
</dbReference>
<dbReference type="InterPro" id="IPR001650">
    <property type="entry name" value="Helicase_C-like"/>
</dbReference>
<dbReference type="GO" id="GO:0016787">
    <property type="term" value="F:hydrolase activity"/>
    <property type="evidence" value="ECO:0007669"/>
    <property type="project" value="UniProtKB-KW"/>
</dbReference>
<feature type="region of interest" description="Disordered" evidence="10">
    <location>
        <begin position="147"/>
        <end position="250"/>
    </location>
</feature>
<feature type="compositionally biased region" description="Basic residues" evidence="10">
    <location>
        <begin position="90"/>
        <end position="99"/>
    </location>
</feature>
<dbReference type="PROSITE" id="PS51192">
    <property type="entry name" value="HELICASE_ATP_BIND_1"/>
    <property type="match status" value="1"/>
</dbReference>
<evidence type="ECO:0000259" key="11">
    <source>
        <dbReference type="PROSITE" id="PS50089"/>
    </source>
</evidence>
<feature type="domain" description="RING-type" evidence="11">
    <location>
        <begin position="949"/>
        <end position="1010"/>
    </location>
</feature>
<feature type="region of interest" description="Disordered" evidence="10">
    <location>
        <begin position="1069"/>
        <end position="1095"/>
    </location>
</feature>
<keyword evidence="7" id="KW-0862">Zinc</keyword>
<feature type="compositionally biased region" description="Acidic residues" evidence="10">
    <location>
        <begin position="333"/>
        <end position="349"/>
    </location>
</feature>
<evidence type="ECO:0000256" key="6">
    <source>
        <dbReference type="ARBA" id="ARBA00022806"/>
    </source>
</evidence>
<evidence type="ECO:0000256" key="5">
    <source>
        <dbReference type="ARBA" id="ARBA00022801"/>
    </source>
</evidence>
<feature type="region of interest" description="Disordered" evidence="10">
    <location>
        <begin position="268"/>
        <end position="293"/>
    </location>
</feature>
<dbReference type="Pfam" id="PF13445">
    <property type="entry name" value="zf-RING_UBOX"/>
    <property type="match status" value="1"/>
</dbReference>
<feature type="compositionally biased region" description="Polar residues" evidence="10">
    <location>
        <begin position="114"/>
        <end position="135"/>
    </location>
</feature>
<keyword evidence="5" id="KW-0378">Hydrolase</keyword>
<evidence type="ECO:0000256" key="8">
    <source>
        <dbReference type="ARBA" id="ARBA00022840"/>
    </source>
</evidence>
<comment type="caution">
    <text evidence="14">The sequence shown here is derived from an EMBL/GenBank/DDBJ whole genome shotgun (WGS) entry which is preliminary data.</text>
</comment>
<feature type="compositionally biased region" description="Basic and acidic residues" evidence="10">
    <location>
        <begin position="100"/>
        <end position="113"/>
    </location>
</feature>
<dbReference type="InterPro" id="IPR049730">
    <property type="entry name" value="SNF2/RAD54-like_C"/>
</dbReference>
<dbReference type="GO" id="GO:0005634">
    <property type="term" value="C:nucleus"/>
    <property type="evidence" value="ECO:0007669"/>
    <property type="project" value="TreeGrafter"/>
</dbReference>
<evidence type="ECO:0000256" key="1">
    <source>
        <dbReference type="ARBA" id="ARBA00007025"/>
    </source>
</evidence>
<feature type="compositionally biased region" description="Low complexity" evidence="10">
    <location>
        <begin position="231"/>
        <end position="250"/>
    </location>
</feature>
<feature type="region of interest" description="Disordered" evidence="10">
    <location>
        <begin position="89"/>
        <end position="135"/>
    </location>
</feature>
<dbReference type="GO" id="GO:0005737">
    <property type="term" value="C:cytoplasm"/>
    <property type="evidence" value="ECO:0007669"/>
    <property type="project" value="TreeGrafter"/>
</dbReference>
<evidence type="ECO:0000256" key="7">
    <source>
        <dbReference type="ARBA" id="ARBA00022833"/>
    </source>
</evidence>
<dbReference type="PROSITE" id="PS51194">
    <property type="entry name" value="HELICASE_CTER"/>
    <property type="match status" value="1"/>
</dbReference>
<organism evidence="14 15">
    <name type="scientific">Ceratobasidium theobromae</name>
    <dbReference type="NCBI Taxonomy" id="1582974"/>
    <lineage>
        <taxon>Eukaryota</taxon>
        <taxon>Fungi</taxon>
        <taxon>Dikarya</taxon>
        <taxon>Basidiomycota</taxon>
        <taxon>Agaricomycotina</taxon>
        <taxon>Agaricomycetes</taxon>
        <taxon>Cantharellales</taxon>
        <taxon>Ceratobasidiaceae</taxon>
        <taxon>Ceratobasidium</taxon>
    </lineage>
</organism>
<accession>A0A5N5QDH2</accession>
<dbReference type="PANTHER" id="PTHR45626:SF16">
    <property type="entry name" value="ATP-DEPENDENT HELICASE ULS1"/>
    <property type="match status" value="1"/>
</dbReference>
<evidence type="ECO:0000259" key="13">
    <source>
        <dbReference type="PROSITE" id="PS51194"/>
    </source>
</evidence>
<dbReference type="SMART" id="SM00490">
    <property type="entry name" value="HELICc"/>
    <property type="match status" value="1"/>
</dbReference>
<proteinExistence type="inferred from homology"/>
<evidence type="ECO:0000313" key="15">
    <source>
        <dbReference type="Proteomes" id="UP000383932"/>
    </source>
</evidence>
<evidence type="ECO:0000256" key="10">
    <source>
        <dbReference type="SAM" id="MobiDB-lite"/>
    </source>
</evidence>
<dbReference type="Gene3D" id="3.40.50.10810">
    <property type="entry name" value="Tandem AAA-ATPase domain"/>
    <property type="match status" value="1"/>
</dbReference>
<dbReference type="InterPro" id="IPR027370">
    <property type="entry name" value="Znf-RING_euk"/>
</dbReference>
<dbReference type="PANTHER" id="PTHR45626">
    <property type="entry name" value="TRANSCRIPTION TERMINATION FACTOR 2-RELATED"/>
    <property type="match status" value="1"/>
</dbReference>
<dbReference type="GO" id="GO:0005524">
    <property type="term" value="F:ATP binding"/>
    <property type="evidence" value="ECO:0007669"/>
    <property type="project" value="UniProtKB-KW"/>
</dbReference>
<gene>
    <name evidence="14" type="ORF">CTheo_7052</name>
</gene>
<dbReference type="SUPFAM" id="SSF52540">
    <property type="entry name" value="P-loop containing nucleoside triphosphate hydrolases"/>
    <property type="match status" value="2"/>
</dbReference>
<feature type="domain" description="Helicase ATP-binding" evidence="12">
    <location>
        <begin position="549"/>
        <end position="757"/>
    </location>
</feature>
<evidence type="ECO:0000256" key="9">
    <source>
        <dbReference type="PROSITE-ProRule" id="PRU00175"/>
    </source>
</evidence>
<protein>
    <submittedName>
        <fullName evidence="14">ATP-dependent helicase</fullName>
    </submittedName>
</protein>
<dbReference type="CDD" id="cd18793">
    <property type="entry name" value="SF2_C_SNF"/>
    <property type="match status" value="1"/>
</dbReference>
<dbReference type="InterPro" id="IPR001841">
    <property type="entry name" value="Znf_RING"/>
</dbReference>
<dbReference type="Pfam" id="PF00176">
    <property type="entry name" value="SNF2-rel_dom"/>
    <property type="match status" value="1"/>
</dbReference>
<dbReference type="InterPro" id="IPR014001">
    <property type="entry name" value="Helicase_ATP-bd"/>
</dbReference>